<gene>
    <name evidence="2" type="ORF">METHB2_90065</name>
</gene>
<keyword evidence="3" id="KW-1185">Reference proteome</keyword>
<keyword evidence="1" id="KW-1133">Transmembrane helix</keyword>
<dbReference type="EMBL" id="CADCXN010000124">
    <property type="protein sequence ID" value="CAA9892958.1"/>
    <property type="molecule type" value="Genomic_DNA"/>
</dbReference>
<proteinExistence type="predicted"/>
<reference evidence="2 3" key="1">
    <citation type="submission" date="2020-02" db="EMBL/GenBank/DDBJ databases">
        <authorList>
            <person name="Hogendoorn C."/>
        </authorList>
    </citation>
    <scope>NUCLEOTIDE SEQUENCE [LARGE SCALE GENOMIC DNA]</scope>
    <source>
        <strain evidence="2">METHB21</strain>
    </source>
</reference>
<feature type="transmembrane region" description="Helical" evidence="1">
    <location>
        <begin position="12"/>
        <end position="31"/>
    </location>
</feature>
<dbReference type="Proteomes" id="UP000494216">
    <property type="component" value="Unassembled WGS sequence"/>
</dbReference>
<dbReference type="AlphaFoldDB" id="A0A8S0XW29"/>
<comment type="caution">
    <text evidence="2">The sequence shown here is derived from an EMBL/GenBank/DDBJ whole genome shotgun (WGS) entry which is preliminary data.</text>
</comment>
<keyword evidence="1" id="KW-0472">Membrane</keyword>
<evidence type="ECO:0000256" key="1">
    <source>
        <dbReference type="SAM" id="Phobius"/>
    </source>
</evidence>
<evidence type="ECO:0000313" key="2">
    <source>
        <dbReference type="EMBL" id="CAA9892958.1"/>
    </source>
</evidence>
<dbReference type="InterPro" id="IPR012902">
    <property type="entry name" value="N_methyl_site"/>
</dbReference>
<evidence type="ECO:0000313" key="3">
    <source>
        <dbReference type="Proteomes" id="UP000494216"/>
    </source>
</evidence>
<dbReference type="Gene3D" id="2.60.40.1080">
    <property type="match status" value="1"/>
</dbReference>
<protein>
    <submittedName>
        <fullName evidence="2">Putative Tfp pilus assembly protein PilV</fullName>
    </submittedName>
</protein>
<sequence length="709" mass="74931">MNSQSKKQRGVGLIEVLVAALVFAVGIGAVVKLQGTFFQSGSNANARATAVSMAQAKLDELRATDFSAIAAGTDNPRPDGVTDNSIPSSGTAFTYARTWTSTDYYYNAGVLTPCGSPCSVDQKAITVTVSWNDPDTNNNTVALTHVINKNPSDASSTLVGYTPGGSGEKPVRIHNPGLLPDVVPVSVGNGQSKETSKPLPEVSQNDQFVETKFTVDTYKPGGGNELVREEEFLTLNCECTLGTAGSVSSGTAGRAPSRQTIETNNGESHLAYVTGEKVDGKIIGSRISTGQSGQQSELCTDCCRDHHDSDGPTGAVLYDPFRLPIYYSNGDHNHYALNNSGNLVLASSAGETYLEACRMKRIDGNWRVLQDWRIEKLKVMPSSFLLNSSGLANYQTFISQFVKDYVSSIPDGSSNAGTISTETTFTNEPHDIALQAGVNDSSNANDRTMSARAIYIDFMDSNMVKTIKDQAVSHPDTVLQLIPFYEVNVTKLATWGSSDSSQALVTSEPVQDNNTHSRGVVTTIAAGTPNIKATIEKSNTGLTDTITLDPEDKSQSIADDITLAITGGSPPPTGTHLTGSIAVSGRGPTDTGKNPNDITVTVEIYSGATPTPISSTVCNRTANGSSVDGNFDCLLDVSGKTNKIIFGSISTNSKNNHVCPESDGNPNAAVVYANDGTTSESATYTYTYSTAPSPAPMLDITLKRETSGC</sequence>
<accession>A0A8S0XW29</accession>
<keyword evidence="1" id="KW-0812">Transmembrane</keyword>
<dbReference type="RefSeq" id="WP_174627659.1">
    <property type="nucleotide sequence ID" value="NZ_CADCXN010000124.1"/>
</dbReference>
<name>A0A8S0XW29_9GAMM</name>
<dbReference type="Pfam" id="PF07963">
    <property type="entry name" value="N_methyl"/>
    <property type="match status" value="1"/>
</dbReference>
<organism evidence="2 3">
    <name type="scientific">Candidatus Methylobacter favarea</name>
    <dbReference type="NCBI Taxonomy" id="2707345"/>
    <lineage>
        <taxon>Bacteria</taxon>
        <taxon>Pseudomonadati</taxon>
        <taxon>Pseudomonadota</taxon>
        <taxon>Gammaproteobacteria</taxon>
        <taxon>Methylococcales</taxon>
        <taxon>Methylococcaceae</taxon>
        <taxon>Methylobacter</taxon>
    </lineage>
</organism>